<name>A0A833QXY2_9POAL</name>
<evidence type="ECO:0000259" key="2">
    <source>
        <dbReference type="PROSITE" id="PS52045"/>
    </source>
</evidence>
<comment type="caution">
    <text evidence="3">The sequence shown here is derived from an EMBL/GenBank/DDBJ whole genome shotgun (WGS) entry which is preliminary data.</text>
</comment>
<evidence type="ECO:0000313" key="3">
    <source>
        <dbReference type="EMBL" id="KAF3330153.1"/>
    </source>
</evidence>
<dbReference type="InterPro" id="IPR004314">
    <property type="entry name" value="Neprosin"/>
</dbReference>
<feature type="domain" description="Neprosin PEP catalytic" evidence="2">
    <location>
        <begin position="1"/>
        <end position="186"/>
    </location>
</feature>
<dbReference type="PANTHER" id="PTHR31589">
    <property type="entry name" value="PROTEIN, PUTATIVE (DUF239)-RELATED-RELATED"/>
    <property type="match status" value="1"/>
</dbReference>
<proteinExistence type="predicted"/>
<organism evidence="3 4">
    <name type="scientific">Carex littledalei</name>
    <dbReference type="NCBI Taxonomy" id="544730"/>
    <lineage>
        <taxon>Eukaryota</taxon>
        <taxon>Viridiplantae</taxon>
        <taxon>Streptophyta</taxon>
        <taxon>Embryophyta</taxon>
        <taxon>Tracheophyta</taxon>
        <taxon>Spermatophyta</taxon>
        <taxon>Magnoliopsida</taxon>
        <taxon>Liliopsida</taxon>
        <taxon>Poales</taxon>
        <taxon>Cyperaceae</taxon>
        <taxon>Cyperoideae</taxon>
        <taxon>Cariceae</taxon>
        <taxon>Carex</taxon>
        <taxon>Carex subgen. Euthyceras</taxon>
    </lineage>
</organism>
<dbReference type="InterPro" id="IPR053168">
    <property type="entry name" value="Glutamic_endopeptidase"/>
</dbReference>
<gene>
    <name evidence="3" type="ORF">FCM35_KLT05484</name>
</gene>
<keyword evidence="4" id="KW-1185">Reference proteome</keyword>
<sequence length="186" mass="20201">MINGTDKKLSLDDGNDAKEAGAGGRSCVNTCSDGFRSIQGSYLAPGDVLDANNQITIKFLKDNSTGDWGVYVGPGVGDTYLSRIGYFPKYLFTRLADSGNYAEFGGAIKFLSSLKSPPMGNGIYAKELQRNGDPLPAIMKNIYYIRPDGWYLARYYSRHSYQNCYGLGKLMVQDNSFGYGGPGGCS</sequence>
<dbReference type="PANTHER" id="PTHR31589:SF211">
    <property type="entry name" value="OS06G0682600 PROTEIN"/>
    <property type="match status" value="1"/>
</dbReference>
<evidence type="ECO:0000313" key="4">
    <source>
        <dbReference type="Proteomes" id="UP000623129"/>
    </source>
</evidence>
<reference evidence="3" key="1">
    <citation type="submission" date="2020-01" db="EMBL/GenBank/DDBJ databases">
        <title>Genome sequence of Kobresia littledalei, the first chromosome-level genome in the family Cyperaceae.</title>
        <authorList>
            <person name="Qu G."/>
        </authorList>
    </citation>
    <scope>NUCLEOTIDE SEQUENCE</scope>
    <source>
        <strain evidence="3">C.B.Clarke</strain>
        <tissue evidence="3">Leaf</tissue>
    </source>
</reference>
<dbReference type="Pfam" id="PF03080">
    <property type="entry name" value="Neprosin"/>
    <property type="match status" value="1"/>
</dbReference>
<dbReference type="PROSITE" id="PS52045">
    <property type="entry name" value="NEPROSIN_PEP_CD"/>
    <property type="match status" value="1"/>
</dbReference>
<feature type="region of interest" description="Disordered" evidence="1">
    <location>
        <begin position="1"/>
        <end position="24"/>
    </location>
</feature>
<evidence type="ECO:0000256" key="1">
    <source>
        <dbReference type="SAM" id="MobiDB-lite"/>
    </source>
</evidence>
<dbReference type="Proteomes" id="UP000623129">
    <property type="component" value="Unassembled WGS sequence"/>
</dbReference>
<accession>A0A833QXY2</accession>
<protein>
    <submittedName>
        <fullName evidence="3">Putative ZmEBE-1 protein</fullName>
    </submittedName>
</protein>
<feature type="compositionally biased region" description="Basic and acidic residues" evidence="1">
    <location>
        <begin position="1"/>
        <end position="19"/>
    </location>
</feature>
<dbReference type="AlphaFoldDB" id="A0A833QXY2"/>
<dbReference type="EMBL" id="SWLB01000014">
    <property type="protein sequence ID" value="KAF3330153.1"/>
    <property type="molecule type" value="Genomic_DNA"/>
</dbReference>
<dbReference type="OrthoDB" id="684544at2759"/>